<feature type="compositionally biased region" description="Basic and acidic residues" evidence="1">
    <location>
        <begin position="84"/>
        <end position="98"/>
    </location>
</feature>
<organism evidence="2">
    <name type="scientific">Daucus carota subsp. sativus</name>
    <name type="common">Carrot</name>
    <dbReference type="NCBI Taxonomy" id="79200"/>
    <lineage>
        <taxon>Eukaryota</taxon>
        <taxon>Viridiplantae</taxon>
        <taxon>Streptophyta</taxon>
        <taxon>Embryophyta</taxon>
        <taxon>Tracheophyta</taxon>
        <taxon>Spermatophyta</taxon>
        <taxon>Magnoliopsida</taxon>
        <taxon>eudicotyledons</taxon>
        <taxon>Gunneridae</taxon>
        <taxon>Pentapetalae</taxon>
        <taxon>asterids</taxon>
        <taxon>campanulids</taxon>
        <taxon>Apiales</taxon>
        <taxon>Apiaceae</taxon>
        <taxon>Apioideae</taxon>
        <taxon>Scandiceae</taxon>
        <taxon>Daucinae</taxon>
        <taxon>Daucus</taxon>
        <taxon>Daucus sect. Daucus</taxon>
    </lineage>
</organism>
<proteinExistence type="predicted"/>
<protein>
    <submittedName>
        <fullName evidence="2">Uncharacterized protein</fullName>
    </submittedName>
</protein>
<evidence type="ECO:0000313" key="3">
    <source>
        <dbReference type="EMBL" id="WOH14712.1"/>
    </source>
</evidence>
<accession>A0A175YEL3</accession>
<dbReference type="AlphaFoldDB" id="A0A175YEL3"/>
<reference evidence="2" key="1">
    <citation type="journal article" date="2016" name="Nat. Genet.">
        <title>A high-quality carrot genome assembly provides new insights into carotenoid accumulation and asterid genome evolution.</title>
        <authorList>
            <person name="Iorizzo M."/>
            <person name="Ellison S."/>
            <person name="Senalik D."/>
            <person name="Zeng P."/>
            <person name="Satapoomin P."/>
            <person name="Huang J."/>
            <person name="Bowman M."/>
            <person name="Iovene M."/>
            <person name="Sanseverino W."/>
            <person name="Cavagnaro P."/>
            <person name="Yildiz M."/>
            <person name="Macko-Podgorni A."/>
            <person name="Moranska E."/>
            <person name="Grzebelus E."/>
            <person name="Grzebelus D."/>
            <person name="Ashrafi H."/>
            <person name="Zheng Z."/>
            <person name="Cheng S."/>
            <person name="Spooner D."/>
            <person name="Van Deynze A."/>
            <person name="Simon P."/>
        </authorList>
    </citation>
    <scope>NUCLEOTIDE SEQUENCE [LARGE SCALE GENOMIC DNA]</scope>
    <source>
        <tissue evidence="2">Leaf</tissue>
    </source>
</reference>
<reference evidence="3" key="2">
    <citation type="submission" date="2022-03" db="EMBL/GenBank/DDBJ databases">
        <title>Draft title - Genomic analysis of global carrot germplasm unveils the trajectory of domestication and the origin of high carotenoid orange carrot.</title>
        <authorList>
            <person name="Iorizzo M."/>
            <person name="Ellison S."/>
            <person name="Senalik D."/>
            <person name="Macko-Podgorni A."/>
            <person name="Grzebelus D."/>
            <person name="Bostan H."/>
            <person name="Rolling W."/>
            <person name="Curaba J."/>
            <person name="Simon P."/>
        </authorList>
    </citation>
    <scope>NUCLEOTIDE SEQUENCE</scope>
    <source>
        <tissue evidence="3">Leaf</tissue>
    </source>
</reference>
<dbReference type="Proteomes" id="UP000077755">
    <property type="component" value="Chromosome 9"/>
</dbReference>
<name>A0A175YEL3_DAUCS</name>
<evidence type="ECO:0000256" key="1">
    <source>
        <dbReference type="SAM" id="MobiDB-lite"/>
    </source>
</evidence>
<feature type="compositionally biased region" description="Basic and acidic residues" evidence="1">
    <location>
        <begin position="164"/>
        <end position="176"/>
    </location>
</feature>
<feature type="region of interest" description="Disordered" evidence="1">
    <location>
        <begin position="73"/>
        <end position="176"/>
    </location>
</feature>
<gene>
    <name evidence="2" type="ORF">DCAR_029707</name>
    <name evidence="3" type="ORF">DCAR_0934234</name>
</gene>
<dbReference type="EMBL" id="LNRQ01000009">
    <property type="protein sequence ID" value="KZM82094.1"/>
    <property type="molecule type" value="Genomic_DNA"/>
</dbReference>
<evidence type="ECO:0000313" key="2">
    <source>
        <dbReference type="EMBL" id="KZM82094.1"/>
    </source>
</evidence>
<dbReference type="Gramene" id="KZM82094">
    <property type="protein sequence ID" value="KZM82094"/>
    <property type="gene ID" value="DCAR_029707"/>
</dbReference>
<sequence length="176" mass="19911">MAEIPHGNSVRRSTRLILKSLQRPISDPVYIDLEADDADQVRKAETMKNVGDIISEEGKNGLVRGEVTLYNSDDDFVNPAPWSKSKEKRKDDTNELRNVKRKIVLEVNHPAETQKGKKKGGQRLVDEGGDEENPEAPRLNDNKTKIKAKKSNVDNKAQKRKAKDKIEERTEIAEKV</sequence>
<evidence type="ECO:0000313" key="4">
    <source>
        <dbReference type="Proteomes" id="UP000077755"/>
    </source>
</evidence>
<dbReference type="EMBL" id="CP093351">
    <property type="protein sequence ID" value="WOH14712.1"/>
    <property type="molecule type" value="Genomic_DNA"/>
</dbReference>
<keyword evidence="4" id="KW-1185">Reference proteome</keyword>